<dbReference type="EMBL" id="OUUZ01000010">
    <property type="protein sequence ID" value="SPQ23496.1"/>
    <property type="molecule type" value="Genomic_DNA"/>
</dbReference>
<dbReference type="Gene3D" id="3.90.1200.10">
    <property type="match status" value="1"/>
</dbReference>
<dbReference type="SUPFAM" id="SSF56112">
    <property type="entry name" value="Protein kinase-like (PK-like)"/>
    <property type="match status" value="1"/>
</dbReference>
<comment type="catalytic activity">
    <reaction evidence="2">
        <text>N(6)-D-ribulosyl-L-lysyl-[protein] + ATP = N(6)-(3-O-phospho-D-ribulosyl)-L-lysyl-[protein] + ADP + H(+)</text>
        <dbReference type="Rhea" id="RHEA:48432"/>
        <dbReference type="Rhea" id="RHEA-COMP:12103"/>
        <dbReference type="Rhea" id="RHEA-COMP:12104"/>
        <dbReference type="ChEBI" id="CHEBI:15378"/>
        <dbReference type="ChEBI" id="CHEBI:30616"/>
        <dbReference type="ChEBI" id="CHEBI:90418"/>
        <dbReference type="ChEBI" id="CHEBI:90420"/>
        <dbReference type="ChEBI" id="CHEBI:456216"/>
        <dbReference type="EC" id="2.7.1.172"/>
    </reaction>
    <physiologicalReaction direction="left-to-right" evidence="2">
        <dbReference type="Rhea" id="RHEA:48433"/>
    </physiologicalReaction>
</comment>
<dbReference type="EC" id="2.7.1.172" evidence="1"/>
<evidence type="ECO:0000256" key="2">
    <source>
        <dbReference type="ARBA" id="ARBA00048655"/>
    </source>
</evidence>
<dbReference type="Pfam" id="PF03881">
    <property type="entry name" value="Fructosamin_kin"/>
    <property type="match status" value="1"/>
</dbReference>
<dbReference type="PANTHER" id="PTHR12149">
    <property type="entry name" value="FRUCTOSAMINE 3 KINASE-RELATED PROTEIN"/>
    <property type="match status" value="1"/>
</dbReference>
<evidence type="ECO:0000256" key="1">
    <source>
        <dbReference type="ARBA" id="ARBA00011961"/>
    </source>
</evidence>
<evidence type="ECO:0000313" key="3">
    <source>
        <dbReference type="EMBL" id="SPQ23496.1"/>
    </source>
</evidence>
<reference evidence="3 4" key="1">
    <citation type="submission" date="2018-04" db="EMBL/GenBank/DDBJ databases">
        <authorList>
            <person name="Huttner S."/>
            <person name="Dainat J."/>
        </authorList>
    </citation>
    <scope>NUCLEOTIDE SEQUENCE [LARGE SCALE GENOMIC DNA]</scope>
</reference>
<evidence type="ECO:0000313" key="4">
    <source>
        <dbReference type="Proteomes" id="UP000289323"/>
    </source>
</evidence>
<dbReference type="GO" id="GO:0102193">
    <property type="term" value="F:protein-ribulosamine 3-kinase activity"/>
    <property type="evidence" value="ECO:0007669"/>
    <property type="project" value="UniProtKB-EC"/>
</dbReference>
<dbReference type="InterPro" id="IPR016477">
    <property type="entry name" value="Fructo-/Ketosamine-3-kinase"/>
</dbReference>
<name>A0A3S4F012_9PEZI</name>
<gene>
    <name evidence="3" type="ORF">TT172_LOCUS5915</name>
</gene>
<accession>A0A3S4F012</accession>
<organism evidence="3 4">
    <name type="scientific">Thermothielavioides terrestris</name>
    <dbReference type="NCBI Taxonomy" id="2587410"/>
    <lineage>
        <taxon>Eukaryota</taxon>
        <taxon>Fungi</taxon>
        <taxon>Dikarya</taxon>
        <taxon>Ascomycota</taxon>
        <taxon>Pezizomycotina</taxon>
        <taxon>Sordariomycetes</taxon>
        <taxon>Sordariomycetidae</taxon>
        <taxon>Sordariales</taxon>
        <taxon>Chaetomiaceae</taxon>
        <taxon>Thermothielavioides</taxon>
    </lineage>
</organism>
<proteinExistence type="predicted"/>
<dbReference type="PANTHER" id="PTHR12149:SF8">
    <property type="entry name" value="PROTEIN-RIBULOSAMINE 3-KINASE"/>
    <property type="match status" value="1"/>
</dbReference>
<sequence>MESKFNGVPDDGNEEQAIALGAAGQAVTPSLPAQAAEMTIKQIVAHLNGAFPVDDALREALPAGRTLVSAEHSAKSAWTITGKLTARNAEGSDEQYFVKLAFGETGRTMLLGEFESSKVIHGVMPDFVPTPLGFGKFRAAEPPTYFYLSEYVDMDVTTPPDPIEFASRLARLHAASQSPNGKFGFHVATCDGDRAHLVDWEDSWAVFYRKLFLRVCELDIKRNGPWPEYERAIQQVAWKVIPRLLDNIRQGGSPIKPCIIHGDLWEGNMGIRKQTGRSILFDAGSFYAHNEMELGAWRCEYTSVFRADEYVQAYLQHYPAAEPADEFDDRNRLYSLKGAINYSAGHPGSELRKTAYNNMCYLCEKYAPLEGIAAYDPSIDPALTGARIVPHQDTAEDLI</sequence>
<dbReference type="AlphaFoldDB" id="A0A3S4F012"/>
<dbReference type="Proteomes" id="UP000289323">
    <property type="component" value="Unassembled WGS sequence"/>
</dbReference>
<dbReference type="InterPro" id="IPR011009">
    <property type="entry name" value="Kinase-like_dom_sf"/>
</dbReference>
<protein>
    <recommendedName>
        <fullName evidence="1">protein-ribulosamine 3-kinase</fullName>
        <ecNumber evidence="1">2.7.1.172</ecNumber>
    </recommendedName>
</protein>